<protein>
    <submittedName>
        <fullName evidence="1">Uncharacterized protein</fullName>
    </submittedName>
</protein>
<name>A0A1I1RBX8_RUMAL</name>
<accession>A0A1I1RBX8</accession>
<sequence length="356" mass="42177">MNISIQKLYERYKLMFDKTYKISLCQENDIDEVLRFIDTYWKRNHAIIKSKLLLDWQYYNPEKHSYNFVIARSKTSNDIHALEGFIPTSQFDKTIKNVMTWGSIWKAIPNIAPPGLGFVVKQYREKEFGTFFNCEVGISSDAEKYNKQFENTIFFLENWYIINPYIKTYYLLKTSIEGLSVEHTHDSSIDSKIIDKNMWVDLSDESIIPQYKSKAYYCNRYFNHPVYKYHSLLLYNKLTEEKEFLFYRVVEHNCNYAIFIVDFIGNGSVLAKSKELLVELLVKYNAEYILFPNYGLKASYLKEAGFFNRKDTNDIVPLYYEPFIKENVDIICASKSRDINWCTFKGDSDQDRPSIL</sequence>
<gene>
    <name evidence="1" type="ORF">SAMN02910406_03654</name>
</gene>
<dbReference type="RefSeq" id="WP_074963388.1">
    <property type="nucleotide sequence ID" value="NZ_FOKQ01000062.1"/>
</dbReference>
<dbReference type="EMBL" id="FOKQ01000062">
    <property type="protein sequence ID" value="SFD31775.1"/>
    <property type="molecule type" value="Genomic_DNA"/>
</dbReference>
<dbReference type="OrthoDB" id="5570877at2"/>
<reference evidence="1 2" key="1">
    <citation type="submission" date="2016-10" db="EMBL/GenBank/DDBJ databases">
        <authorList>
            <person name="de Groot N.N."/>
        </authorList>
    </citation>
    <scope>NUCLEOTIDE SEQUENCE [LARGE SCALE GENOMIC DNA]</scope>
    <source>
        <strain evidence="1 2">AR67</strain>
    </source>
</reference>
<evidence type="ECO:0000313" key="1">
    <source>
        <dbReference type="EMBL" id="SFD31775.1"/>
    </source>
</evidence>
<evidence type="ECO:0000313" key="2">
    <source>
        <dbReference type="Proteomes" id="UP000182192"/>
    </source>
</evidence>
<dbReference type="AlphaFoldDB" id="A0A1I1RBX8"/>
<organism evidence="1 2">
    <name type="scientific">Ruminococcus albus</name>
    <dbReference type="NCBI Taxonomy" id="1264"/>
    <lineage>
        <taxon>Bacteria</taxon>
        <taxon>Bacillati</taxon>
        <taxon>Bacillota</taxon>
        <taxon>Clostridia</taxon>
        <taxon>Eubacteriales</taxon>
        <taxon>Oscillospiraceae</taxon>
        <taxon>Ruminococcus</taxon>
    </lineage>
</organism>
<dbReference type="Proteomes" id="UP000182192">
    <property type="component" value="Unassembled WGS sequence"/>
</dbReference>
<proteinExistence type="predicted"/>